<gene>
    <name evidence="1" type="ORF">LCGC14_0348990</name>
</gene>
<organism evidence="1">
    <name type="scientific">marine sediment metagenome</name>
    <dbReference type="NCBI Taxonomy" id="412755"/>
    <lineage>
        <taxon>unclassified sequences</taxon>
        <taxon>metagenomes</taxon>
        <taxon>ecological metagenomes</taxon>
    </lineage>
</organism>
<proteinExistence type="predicted"/>
<protein>
    <submittedName>
        <fullName evidence="1">Uncharacterized protein</fullName>
    </submittedName>
</protein>
<dbReference type="EMBL" id="LAZR01000260">
    <property type="protein sequence ID" value="KKN78607.1"/>
    <property type="molecule type" value="Genomic_DNA"/>
</dbReference>
<name>A0A0F9TUG6_9ZZZZ</name>
<evidence type="ECO:0000313" key="1">
    <source>
        <dbReference type="EMBL" id="KKN78607.1"/>
    </source>
</evidence>
<accession>A0A0F9TUG6</accession>
<dbReference type="AlphaFoldDB" id="A0A0F9TUG6"/>
<reference evidence="1" key="1">
    <citation type="journal article" date="2015" name="Nature">
        <title>Complex archaea that bridge the gap between prokaryotes and eukaryotes.</title>
        <authorList>
            <person name="Spang A."/>
            <person name="Saw J.H."/>
            <person name="Jorgensen S.L."/>
            <person name="Zaremba-Niedzwiedzka K."/>
            <person name="Martijn J."/>
            <person name="Lind A.E."/>
            <person name="van Eijk R."/>
            <person name="Schleper C."/>
            <person name="Guy L."/>
            <person name="Ettema T.J."/>
        </authorList>
    </citation>
    <scope>NUCLEOTIDE SEQUENCE</scope>
</reference>
<comment type="caution">
    <text evidence="1">The sequence shown here is derived from an EMBL/GenBank/DDBJ whole genome shotgun (WGS) entry which is preliminary data.</text>
</comment>
<sequence>MHLLGYRFAPRIRDLADRRLYIQV</sequence>
<feature type="non-terminal residue" evidence="1">
    <location>
        <position position="24"/>
    </location>
</feature>